<keyword evidence="5" id="KW-1185">Reference proteome</keyword>
<dbReference type="Gramene" id="KMT18139">
    <property type="protein sequence ID" value="KMT18139"/>
    <property type="gene ID" value="BVRB_2g031680"/>
</dbReference>
<evidence type="ECO:0000313" key="5">
    <source>
        <dbReference type="Proteomes" id="UP000035740"/>
    </source>
</evidence>
<feature type="signal peptide" evidence="2">
    <location>
        <begin position="1"/>
        <end position="22"/>
    </location>
</feature>
<gene>
    <name evidence="4" type="ORF">BVRB_2g031680</name>
</gene>
<dbReference type="InterPro" id="IPR004873">
    <property type="entry name" value="BURP_dom"/>
</dbReference>
<proteinExistence type="predicted"/>
<dbReference type="PANTHER" id="PTHR31236:SF2">
    <property type="entry name" value="BURP DOMAIN PROTEIN RD22"/>
    <property type="match status" value="1"/>
</dbReference>
<dbReference type="AlphaFoldDB" id="A0A0J8D1F6"/>
<dbReference type="EMBL" id="KQ090038">
    <property type="protein sequence ID" value="KMT18139.1"/>
    <property type="molecule type" value="Genomic_DNA"/>
</dbReference>
<protein>
    <recommendedName>
        <fullName evidence="3">BURP domain-containing protein</fullName>
    </recommendedName>
</protein>
<dbReference type="PANTHER" id="PTHR31236">
    <property type="entry name" value="BURP DOMAIN PROTEIN USPL1-LIKE"/>
    <property type="match status" value="1"/>
</dbReference>
<evidence type="ECO:0000259" key="3">
    <source>
        <dbReference type="PROSITE" id="PS51277"/>
    </source>
</evidence>
<evidence type="ECO:0000313" key="4">
    <source>
        <dbReference type="EMBL" id="KMT18139.1"/>
    </source>
</evidence>
<evidence type="ECO:0000256" key="2">
    <source>
        <dbReference type="SAM" id="SignalP"/>
    </source>
</evidence>
<organism evidence="4 5">
    <name type="scientific">Beta vulgaris subsp. vulgaris</name>
    <name type="common">Beet</name>
    <dbReference type="NCBI Taxonomy" id="3555"/>
    <lineage>
        <taxon>Eukaryota</taxon>
        <taxon>Viridiplantae</taxon>
        <taxon>Streptophyta</taxon>
        <taxon>Embryophyta</taxon>
        <taxon>Tracheophyta</taxon>
        <taxon>Spermatophyta</taxon>
        <taxon>Magnoliopsida</taxon>
        <taxon>eudicotyledons</taxon>
        <taxon>Gunneridae</taxon>
        <taxon>Pentapetalae</taxon>
        <taxon>Caryophyllales</taxon>
        <taxon>Chenopodiaceae</taxon>
        <taxon>Betoideae</taxon>
        <taxon>Beta</taxon>
    </lineage>
</organism>
<sequence length="495" mass="53914">MAKLLLLLFSLLSLSLVRLGTPASISPEAYWKLKLPNTPMPETIEELLAPPGDEPISRPSAKESLTSIKDDDGLLSHRKPSLRSLNGYAALLSYNNKESFASSHPRNLESTNGYDGSSSYNKKGLESTNGGYGALLSYNKKGLESTNGGYGALLSYSKKGLESTNGGYGALLSYSKKGLESTNGGYGALLSYSKKGLESTNGGYGALLSYSKKGLESTNGGYGALLSYSKKGLESTNGGYGALLSYSEKGLESTNSGYDALLSYVKQPDDHAKESNLETQDQVFFVEESLQVGGRMALKFQKGAKEGFFLPREISNQIPFSSDKIQETLRILSLDPKSKEAFVLSKRIELCEEPTVEGVEKKCVTSLESMVDYVISKIGTNVKALTTQVEKDHSMMEYTIKGVKDLAKDDHETVVCHKMGYPYAVFFCHRTKTIRSYMVSLVGKDGTKIEAVAACHKETNEFLDNYAKNVLKVVPGSTRICHFPAAKETIIWVSK</sequence>
<dbReference type="InterPro" id="IPR044816">
    <property type="entry name" value="BURP"/>
</dbReference>
<feature type="domain" description="BURP" evidence="3">
    <location>
        <begin position="284"/>
        <end position="495"/>
    </location>
</feature>
<dbReference type="PROSITE" id="PS51277">
    <property type="entry name" value="BURP"/>
    <property type="match status" value="1"/>
</dbReference>
<dbReference type="Proteomes" id="UP000035740">
    <property type="component" value="Chromosome 2"/>
</dbReference>
<name>A0A0J8D1F6_BETVV</name>
<dbReference type="KEGG" id="bvg:104884727"/>
<dbReference type="eggNOG" id="ENOG502QQHP">
    <property type="taxonomic scope" value="Eukaryota"/>
</dbReference>
<dbReference type="SMART" id="SM01045">
    <property type="entry name" value="BURP"/>
    <property type="match status" value="1"/>
</dbReference>
<feature type="chain" id="PRO_5005296173" description="BURP domain-containing protein" evidence="2">
    <location>
        <begin position="23"/>
        <end position="495"/>
    </location>
</feature>
<evidence type="ECO:0000256" key="1">
    <source>
        <dbReference type="SAM" id="MobiDB-lite"/>
    </source>
</evidence>
<dbReference type="OrthoDB" id="1909293at2759"/>
<feature type="region of interest" description="Disordered" evidence="1">
    <location>
        <begin position="100"/>
        <end position="120"/>
    </location>
</feature>
<accession>A0A0J8D1F6</accession>
<dbReference type="Pfam" id="PF03181">
    <property type="entry name" value="BURP"/>
    <property type="match status" value="1"/>
</dbReference>
<reference evidence="4 5" key="1">
    <citation type="journal article" date="2014" name="Nature">
        <title>The genome of the recently domesticated crop plant sugar beet (Beta vulgaris).</title>
        <authorList>
            <person name="Dohm J.C."/>
            <person name="Minoche A.E."/>
            <person name="Holtgrawe D."/>
            <person name="Capella-Gutierrez S."/>
            <person name="Zakrzewski F."/>
            <person name="Tafer H."/>
            <person name="Rupp O."/>
            <person name="Sorensen T.R."/>
            <person name="Stracke R."/>
            <person name="Reinhardt R."/>
            <person name="Goesmann A."/>
            <person name="Kraft T."/>
            <person name="Schulz B."/>
            <person name="Stadler P.F."/>
            <person name="Schmidt T."/>
            <person name="Gabaldon T."/>
            <person name="Lehrach H."/>
            <person name="Weisshaar B."/>
            <person name="Himmelbauer H."/>
        </authorList>
    </citation>
    <scope>NUCLEOTIDE SEQUENCE [LARGE SCALE GENOMIC DNA]</scope>
    <source>
        <tissue evidence="4">Taproot</tissue>
    </source>
</reference>
<keyword evidence="2" id="KW-0732">Signal</keyword>